<dbReference type="CTD" id="199223"/>
<evidence type="ECO:0000256" key="1">
    <source>
        <dbReference type="ARBA" id="ARBA00010935"/>
    </source>
</evidence>
<evidence type="ECO:0000259" key="6">
    <source>
        <dbReference type="Pfam" id="PF25062"/>
    </source>
</evidence>
<dbReference type="GO" id="GO:0030991">
    <property type="term" value="C:intraciliary transport particle A"/>
    <property type="evidence" value="ECO:0007669"/>
    <property type="project" value="TreeGrafter"/>
</dbReference>
<keyword evidence="10" id="KW-1185">Reference proteome</keyword>
<evidence type="ECO:0000256" key="4">
    <source>
        <dbReference type="PROSITE-ProRule" id="PRU00339"/>
    </source>
</evidence>
<reference evidence="11" key="1">
    <citation type="submission" date="2025-08" db="UniProtKB">
        <authorList>
            <consortium name="RefSeq"/>
        </authorList>
    </citation>
    <scope>IDENTIFICATION</scope>
</reference>
<dbReference type="GeneID" id="117354347"/>
<proteinExistence type="inferred from homology"/>
<dbReference type="SMART" id="SM00028">
    <property type="entry name" value="TPR"/>
    <property type="match status" value="14"/>
</dbReference>
<dbReference type="InParanoid" id="A0A6P8QLJ7"/>
<feature type="repeat" description="TPR" evidence="4">
    <location>
        <begin position="747"/>
        <end position="780"/>
    </location>
</feature>
<evidence type="ECO:0000259" key="8">
    <source>
        <dbReference type="Pfam" id="PF25064"/>
    </source>
</evidence>
<evidence type="ECO:0000313" key="11">
    <source>
        <dbReference type="RefSeq" id="XP_033787611.1"/>
    </source>
</evidence>
<dbReference type="FunFam" id="1.25.40.10:FF:000279">
    <property type="entry name" value="Tetratricopeptide repeat domain 21A"/>
    <property type="match status" value="1"/>
</dbReference>
<protein>
    <submittedName>
        <fullName evidence="11">Tetratricopeptide repeat protein 21A</fullName>
    </submittedName>
</protein>
<comment type="similarity">
    <text evidence="1">Belongs to the TTC21 family.</text>
</comment>
<dbReference type="GO" id="GO:0005929">
    <property type="term" value="C:cilium"/>
    <property type="evidence" value="ECO:0007669"/>
    <property type="project" value="GOC"/>
</dbReference>
<dbReference type="InterPro" id="IPR056833">
    <property type="entry name" value="ARM_TT21_N"/>
</dbReference>
<dbReference type="FunFam" id="1.25.40.10:FF:000219">
    <property type="entry name" value="Tetratricopeptide repeat domain 21B"/>
    <property type="match status" value="1"/>
</dbReference>
<keyword evidence="2" id="KW-0677">Repeat</keyword>
<feature type="domain" description="Tetratricopeptide repeat protein 21A/21B N-terminal ARM repeat" evidence="6">
    <location>
        <begin position="4"/>
        <end position="225"/>
    </location>
</feature>
<evidence type="ECO:0000259" key="5">
    <source>
        <dbReference type="Pfam" id="PF25060"/>
    </source>
</evidence>
<name>A0A6P8QLJ7_GEOSA</name>
<dbReference type="InterPro" id="IPR056832">
    <property type="entry name" value="ARM_TT21_2nd"/>
</dbReference>
<dbReference type="Pfam" id="PF25058">
    <property type="entry name" value="ARM_TT21"/>
    <property type="match status" value="1"/>
</dbReference>
<dbReference type="Pfam" id="PF25068">
    <property type="entry name" value="ARM_TT21_4th"/>
    <property type="match status" value="1"/>
</dbReference>
<dbReference type="Pfam" id="PF25060">
    <property type="entry name" value="ARM_TT21_2nd"/>
    <property type="match status" value="1"/>
</dbReference>
<keyword evidence="3 4" id="KW-0802">TPR repeat</keyword>
<sequence length="1306" mass="149493">MAGILYYSREKYFRHVQNIAREGLRKYANDPVLLFFKIYGILMEDRTQEAIRELESIRDVPEISLCSILSLLFAHKKSEIVDRDAVLELENKLKEIQKTAGAKALYYGAIFLWLVGRNDKAKEYIDRMLKVSNKSKESLVLKGWVDFTSGKDFIVKKSIKYLNEGIQDTNDIFAIIGKTKYFMMQQNYSGALEVINQIVVNFPSFIPALSIKMNLFLAQQDWDQSLETAQRIHLKDVTNIDALQIFAVHSLLKEGNLTKALNNVRDLINALETVEPRNPDLHLRKTNIICRLCGRNQPILQQVYAFAEHAFKMSPAQAEYANELGYQMILQGKVKDASIWYSTAMKLDGTCVGALTGIIFCQILEGQLDEAEQQLEFLREIQQSIGKSEELAFIEAILASKKEKDQRIVAALLKEAVDLHFTVMRGLPLSIEYLEKLNPDFLVDIVKEYLTFCPKQPKPPGQPIPPLLKQGLTILNPVVSVAPAMLEPLFLMAQIKYLSGDLEGAHGTLQRCVELDPTSANVHLLMAQIYLSQNNFIECSHSLEMGVSHNFKVRDKPMYHLIRAKVLKKTGDIPEAIKTLKLIMSFPGMRKSENKKGKHSRISLSERVSIYLELVEVLRLNGEQHEATKVMQDAIHEFSGTPEEIRITVANADLALTKGDIETALNMLRNITPNQPYYIEVKEKMAQIYLQTQKDKKLYIGCYRDLCEHMPSPQTSLLLGDAFMNIQEPEKALEVYDQAQRKNPRDAALARRIGHALIKTHQYKKAINYYEAALKISGQDFLCYDLAELLLKLKQYDKAEKALNKALEHEPVGDLPSLINDVKYLILLAKVYRNNKKKEVVETLIKAFEIQSRILKRIPMEQPEIATSQNKLVSLICTLLAEQYLDQKDFDKALKYYKEALVYSESDSQVKLELARLYLAQEDVEACEHQCEILLQDSQCQDAAAVVMADLMFKKQDYEQAILLYRQLLDKVPDNFIVLSRLIDLLRRSGKLDEAPAFFEMAIAKSTRTPMEPGYNYCKGLYCWHVGQPNEALKYFNKARKDNDWGQSAISNMIQICLNPDNDIIGGEVFESLDEENSNSTERKEYEQYGLRTAEKLLKEFHPRTTQGQDQLIMLQNYCLMATRDKVNVEVALNTFTEMATTEKENVAAILAMAQAYMILKQTPRARNQLKRLSKMHWSLSDADDLEKSWLLLADIYIKSGKYDFANELLNRCLQYNKSCCKAYEYLGFIMEKEQAYKDAATNYELAWKYSSQANPAIGFKLAFNYLKDKKYVDAIDICHKVIKDHPNYPKIRSEILEKAQASIKP</sequence>
<dbReference type="Pfam" id="PF25062">
    <property type="entry name" value="ARM_TT21_N"/>
    <property type="match status" value="1"/>
</dbReference>
<dbReference type="KEGG" id="gsh:117354347"/>
<dbReference type="PANTHER" id="PTHR14699:SF2">
    <property type="entry name" value="TETRATRICOPEPTIDE REPEAT PROTEIN 21A"/>
    <property type="match status" value="1"/>
</dbReference>
<dbReference type="OrthoDB" id="10259630at2759"/>
<dbReference type="InterPro" id="IPR040364">
    <property type="entry name" value="TTC21A/TTC21B"/>
</dbReference>
<feature type="domain" description="Tetratricopeptide repeat protein 21A/21B fourth ARM" evidence="9">
    <location>
        <begin position="749"/>
        <end position="901"/>
    </location>
</feature>
<gene>
    <name evidence="11" type="primary">TTC21A</name>
</gene>
<dbReference type="Pfam" id="PF13176">
    <property type="entry name" value="TPR_7"/>
    <property type="match status" value="1"/>
</dbReference>
<feature type="domain" description="Tetratricopeptide repeat protein 21A/21B C-terminal ARM" evidence="7">
    <location>
        <begin position="1093"/>
        <end position="1301"/>
    </location>
</feature>
<evidence type="ECO:0000313" key="10">
    <source>
        <dbReference type="Proteomes" id="UP000515159"/>
    </source>
</evidence>
<dbReference type="GO" id="GO:0035721">
    <property type="term" value="P:intraciliary retrograde transport"/>
    <property type="evidence" value="ECO:0007669"/>
    <property type="project" value="TreeGrafter"/>
</dbReference>
<dbReference type="InterPro" id="IPR056835">
    <property type="entry name" value="ARM_TT21_5th"/>
</dbReference>
<evidence type="ECO:0000259" key="7">
    <source>
        <dbReference type="Pfam" id="PF25063"/>
    </source>
</evidence>
<accession>A0A6P8QLJ7</accession>
<dbReference type="FunFam" id="1.25.40.10:FF:000245">
    <property type="entry name" value="Tetratricopeptide repeat domain 21B"/>
    <property type="match status" value="1"/>
</dbReference>
<dbReference type="Pfam" id="PF25064">
    <property type="entry name" value="ARM_TT21_5th"/>
    <property type="match status" value="1"/>
</dbReference>
<dbReference type="InterPro" id="IPR019734">
    <property type="entry name" value="TPR_rpt"/>
</dbReference>
<dbReference type="FunFam" id="1.25.40.10:FF:000775">
    <property type="entry name" value="Tetratricopeptide repeat domain 21A"/>
    <property type="match status" value="1"/>
</dbReference>
<organism evidence="10 11">
    <name type="scientific">Geotrypetes seraphini</name>
    <name type="common">Gaboon caecilian</name>
    <name type="synonym">Caecilia seraphini</name>
    <dbReference type="NCBI Taxonomy" id="260995"/>
    <lineage>
        <taxon>Eukaryota</taxon>
        <taxon>Metazoa</taxon>
        <taxon>Chordata</taxon>
        <taxon>Craniata</taxon>
        <taxon>Vertebrata</taxon>
        <taxon>Euteleostomi</taxon>
        <taxon>Amphibia</taxon>
        <taxon>Gymnophiona</taxon>
        <taxon>Geotrypetes</taxon>
    </lineage>
</organism>
<dbReference type="InterPro" id="IPR011990">
    <property type="entry name" value="TPR-like_helical_dom_sf"/>
</dbReference>
<evidence type="ECO:0000259" key="9">
    <source>
        <dbReference type="Pfam" id="PF25068"/>
    </source>
</evidence>
<dbReference type="InterPro" id="IPR056836">
    <property type="entry name" value="ARM_TT21_4th"/>
</dbReference>
<dbReference type="InterPro" id="IPR056834">
    <property type="entry name" value="ARM_TT21_C"/>
</dbReference>
<dbReference type="PANTHER" id="PTHR14699">
    <property type="entry name" value="STI2 PROTEIN-RELATED"/>
    <property type="match status" value="1"/>
</dbReference>
<dbReference type="GO" id="GO:0061512">
    <property type="term" value="P:protein localization to cilium"/>
    <property type="evidence" value="ECO:0007669"/>
    <property type="project" value="TreeGrafter"/>
</dbReference>
<evidence type="ECO:0000256" key="2">
    <source>
        <dbReference type="ARBA" id="ARBA00022737"/>
    </source>
</evidence>
<evidence type="ECO:0000256" key="3">
    <source>
        <dbReference type="ARBA" id="ARBA00022803"/>
    </source>
</evidence>
<feature type="repeat" description="TPR" evidence="4">
    <location>
        <begin position="942"/>
        <end position="975"/>
    </location>
</feature>
<dbReference type="Proteomes" id="UP000515159">
    <property type="component" value="Chromosome 2"/>
</dbReference>
<dbReference type="Gene3D" id="1.25.40.10">
    <property type="entry name" value="Tetratricopeptide repeat domain"/>
    <property type="match status" value="5"/>
</dbReference>
<dbReference type="FunCoup" id="A0A6P8QLJ7">
    <property type="interactions" value="16"/>
</dbReference>
<feature type="repeat" description="TPR" evidence="4">
    <location>
        <begin position="874"/>
        <end position="907"/>
    </location>
</feature>
<feature type="domain" description="Tetratricopeptide repeat protein 21A/21B fifth ARM repeats" evidence="8">
    <location>
        <begin position="943"/>
        <end position="1058"/>
    </location>
</feature>
<dbReference type="SUPFAM" id="SSF48452">
    <property type="entry name" value="TPR-like"/>
    <property type="match status" value="4"/>
</dbReference>
<dbReference type="RefSeq" id="XP_033787611.1">
    <property type="nucleotide sequence ID" value="XM_033931720.1"/>
</dbReference>
<feature type="domain" description="Tetratricopeptide repeat protein 21A/21B second ARM" evidence="5">
    <location>
        <begin position="263"/>
        <end position="534"/>
    </location>
</feature>
<dbReference type="PROSITE" id="PS50005">
    <property type="entry name" value="TPR"/>
    <property type="match status" value="4"/>
</dbReference>
<feature type="repeat" description="TPR" evidence="4">
    <location>
        <begin position="713"/>
        <end position="746"/>
    </location>
</feature>
<dbReference type="Pfam" id="PF25063">
    <property type="entry name" value="ARM_TT21_C"/>
    <property type="match status" value="1"/>
</dbReference>